<dbReference type="InterPro" id="IPR023198">
    <property type="entry name" value="PGP-like_dom2"/>
</dbReference>
<dbReference type="SFLD" id="SFLDG01135">
    <property type="entry name" value="C1.5.6:_HAD__Beta-PGM__Phospha"/>
    <property type="match status" value="1"/>
</dbReference>
<dbReference type="SFLD" id="SFLDG01129">
    <property type="entry name" value="C1.5:_HAD__Beta-PGM__Phosphata"/>
    <property type="match status" value="1"/>
</dbReference>
<dbReference type="RefSeq" id="WP_226391931.1">
    <property type="nucleotide sequence ID" value="NZ_JADCKB010000003.1"/>
</dbReference>
<dbReference type="PANTHER" id="PTHR43434">
    <property type="entry name" value="PHOSPHOGLYCOLATE PHOSPHATASE"/>
    <property type="match status" value="1"/>
</dbReference>
<dbReference type="GO" id="GO:0004713">
    <property type="term" value="F:protein tyrosine kinase activity"/>
    <property type="evidence" value="ECO:0007669"/>
    <property type="project" value="TreeGrafter"/>
</dbReference>
<name>A0A9D5R7Y2_9FIRM</name>
<dbReference type="PANTHER" id="PTHR43434:SF20">
    <property type="entry name" value="5'-NUCLEOTIDASE"/>
    <property type="match status" value="1"/>
</dbReference>
<evidence type="ECO:0000313" key="1">
    <source>
        <dbReference type="EMBL" id="MBE5039372.1"/>
    </source>
</evidence>
<dbReference type="Proteomes" id="UP000806542">
    <property type="component" value="Unassembled WGS sequence"/>
</dbReference>
<protein>
    <submittedName>
        <fullName evidence="1">HAD hydrolase-like protein</fullName>
    </submittedName>
</protein>
<reference evidence="1" key="1">
    <citation type="submission" date="2020-10" db="EMBL/GenBank/DDBJ databases">
        <title>ChiBAC.</title>
        <authorList>
            <person name="Zenner C."/>
            <person name="Hitch T.C.A."/>
            <person name="Clavel T."/>
        </authorList>
    </citation>
    <scope>NUCLEOTIDE SEQUENCE</scope>
    <source>
        <strain evidence="1">DSM 107454</strain>
    </source>
</reference>
<dbReference type="GO" id="GO:0016787">
    <property type="term" value="F:hydrolase activity"/>
    <property type="evidence" value="ECO:0007669"/>
    <property type="project" value="UniProtKB-KW"/>
</dbReference>
<evidence type="ECO:0000313" key="2">
    <source>
        <dbReference type="Proteomes" id="UP000806542"/>
    </source>
</evidence>
<dbReference type="InterPro" id="IPR041492">
    <property type="entry name" value="HAD_2"/>
</dbReference>
<dbReference type="AlphaFoldDB" id="A0A9D5R7Y2"/>
<comment type="caution">
    <text evidence="1">The sequence shown here is derived from an EMBL/GenBank/DDBJ whole genome shotgun (WGS) entry which is preliminary data.</text>
</comment>
<keyword evidence="1" id="KW-0378">Hydrolase</keyword>
<dbReference type="Gene3D" id="3.40.50.1000">
    <property type="entry name" value="HAD superfamily/HAD-like"/>
    <property type="match status" value="1"/>
</dbReference>
<dbReference type="Pfam" id="PF13419">
    <property type="entry name" value="HAD_2"/>
    <property type="match status" value="1"/>
</dbReference>
<dbReference type="GO" id="GO:0005829">
    <property type="term" value="C:cytosol"/>
    <property type="evidence" value="ECO:0007669"/>
    <property type="project" value="TreeGrafter"/>
</dbReference>
<accession>A0A9D5R7Y2</accession>
<dbReference type="InterPro" id="IPR023214">
    <property type="entry name" value="HAD_sf"/>
</dbReference>
<dbReference type="InterPro" id="IPR036412">
    <property type="entry name" value="HAD-like_sf"/>
</dbReference>
<gene>
    <name evidence="1" type="ORF">INF28_02670</name>
</gene>
<sequence>MYQYLLFDLDGTLTDPKEGITKSFQYALRHCGIEEKLENLNRVIGPPLIDSFCEFYGMDMKQAKFAVEKYRERFAQTGIYENKLYPGVEEMLDELKHVGKKVALATSKPLIFASEILRNFNIDSYFDVVMGSELDGSRSKKAEVIKEVFRQFSDPPLEEGLMIGDRRQDIAGAVEFGVASLGVRFGYAEPGELEEAGADFLVNTVEELRRFLLAH</sequence>
<dbReference type="Gene3D" id="1.10.150.240">
    <property type="entry name" value="Putative phosphatase, domain 2"/>
    <property type="match status" value="1"/>
</dbReference>
<dbReference type="EMBL" id="JADCKB010000003">
    <property type="protein sequence ID" value="MBE5039372.1"/>
    <property type="molecule type" value="Genomic_DNA"/>
</dbReference>
<dbReference type="SUPFAM" id="SSF56784">
    <property type="entry name" value="HAD-like"/>
    <property type="match status" value="1"/>
</dbReference>
<proteinExistence type="predicted"/>
<dbReference type="InterPro" id="IPR050155">
    <property type="entry name" value="HAD-like_hydrolase_sf"/>
</dbReference>
<dbReference type="SFLD" id="SFLDS00003">
    <property type="entry name" value="Haloacid_Dehalogenase"/>
    <property type="match status" value="1"/>
</dbReference>
<organism evidence="1 2">
    <name type="scientific">Ructibacterium gallinarum</name>
    <dbReference type="NCBI Taxonomy" id="2779355"/>
    <lineage>
        <taxon>Bacteria</taxon>
        <taxon>Bacillati</taxon>
        <taxon>Bacillota</taxon>
        <taxon>Clostridia</taxon>
        <taxon>Eubacteriales</taxon>
        <taxon>Oscillospiraceae</taxon>
        <taxon>Ructibacterium</taxon>
    </lineage>
</organism>
<keyword evidence="2" id="KW-1185">Reference proteome</keyword>